<evidence type="ECO:0000313" key="2">
    <source>
        <dbReference type="Proteomes" id="UP000218505"/>
    </source>
</evidence>
<organism evidence="1 2">
    <name type="scientific">Actinosynnema pretiosum</name>
    <dbReference type="NCBI Taxonomy" id="42197"/>
    <lineage>
        <taxon>Bacteria</taxon>
        <taxon>Bacillati</taxon>
        <taxon>Actinomycetota</taxon>
        <taxon>Actinomycetes</taxon>
        <taxon>Pseudonocardiales</taxon>
        <taxon>Pseudonocardiaceae</taxon>
        <taxon>Actinosynnema</taxon>
    </lineage>
</organism>
<evidence type="ECO:0000313" key="1">
    <source>
        <dbReference type="EMBL" id="ATE53891.1"/>
    </source>
</evidence>
<dbReference type="AlphaFoldDB" id="A0A290Z4A9"/>
<name>A0A290Z4A9_9PSEU</name>
<dbReference type="Proteomes" id="UP000218505">
    <property type="component" value="Chromosome"/>
</dbReference>
<reference evidence="1" key="1">
    <citation type="submission" date="2017-09" db="EMBL/GenBank/DDBJ databases">
        <title>Complete Genome Sequence of ansamitocin-producing Bacterium Actinosynnema pretiosum X47.</title>
        <authorList>
            <person name="Cao G."/>
            <person name="Zong G."/>
            <person name="Zhong C."/>
            <person name="Fu J."/>
        </authorList>
    </citation>
    <scope>NUCLEOTIDE SEQUENCE [LARGE SCALE GENOMIC DNA]</scope>
    <source>
        <strain evidence="1">X47</strain>
    </source>
</reference>
<evidence type="ECO:0008006" key="3">
    <source>
        <dbReference type="Google" id="ProtNLM"/>
    </source>
</evidence>
<dbReference type="EMBL" id="CP023445">
    <property type="protein sequence ID" value="ATE53891.1"/>
    <property type="molecule type" value="Genomic_DNA"/>
</dbReference>
<protein>
    <recommendedName>
        <fullName evidence="3">Chemotaxis phosphatase CheX-like domain-containing protein</fullName>
    </recommendedName>
</protein>
<dbReference type="RefSeq" id="WP_015801145.1">
    <property type="nucleotide sequence ID" value="NZ_CP023445.1"/>
</dbReference>
<proteinExistence type="predicted"/>
<dbReference type="KEGG" id="apre:CNX65_11785"/>
<gene>
    <name evidence="1" type="ORF">CNX65_11785</name>
</gene>
<sequence>MADTLPAPKEIRDLLTDLIGKDVSVQLADPPGKVDKPAVAVFVHDDMSIAGVIGMEFPLAADLAAAVGLIPPGGAQAALEDGELSPMLTDNLAEICNVLTGLLNRDGGPHVKLSSIHAPGEEVPGDVLGYLQALGNRLDLDVAVTGYSHGLFSLVGGR</sequence>
<accession>A0A290Z4A9</accession>
<keyword evidence="2" id="KW-1185">Reference proteome</keyword>